<reference evidence="1" key="1">
    <citation type="submission" date="2021-01" db="EMBL/GenBank/DDBJ databases">
        <title>Whole genome shotgun sequence of Virgisporangium aliadipatigenens NBRC 105644.</title>
        <authorList>
            <person name="Komaki H."/>
            <person name="Tamura T."/>
        </authorList>
    </citation>
    <scope>NUCLEOTIDE SEQUENCE</scope>
    <source>
        <strain evidence="1">NBRC 105644</strain>
    </source>
</reference>
<keyword evidence="2" id="KW-1185">Reference proteome</keyword>
<comment type="caution">
    <text evidence="1">The sequence shown here is derived from an EMBL/GenBank/DDBJ whole genome shotgun (WGS) entry which is preliminary data.</text>
</comment>
<dbReference type="Proteomes" id="UP000619260">
    <property type="component" value="Unassembled WGS sequence"/>
</dbReference>
<dbReference type="EMBL" id="BOPF01000015">
    <property type="protein sequence ID" value="GIJ47552.1"/>
    <property type="molecule type" value="Genomic_DNA"/>
</dbReference>
<organism evidence="1 2">
    <name type="scientific">Virgisporangium aliadipatigenens</name>
    <dbReference type="NCBI Taxonomy" id="741659"/>
    <lineage>
        <taxon>Bacteria</taxon>
        <taxon>Bacillati</taxon>
        <taxon>Actinomycetota</taxon>
        <taxon>Actinomycetes</taxon>
        <taxon>Micromonosporales</taxon>
        <taxon>Micromonosporaceae</taxon>
        <taxon>Virgisporangium</taxon>
    </lineage>
</organism>
<evidence type="ECO:0000313" key="2">
    <source>
        <dbReference type="Proteomes" id="UP000619260"/>
    </source>
</evidence>
<accession>A0A8J3YN95</accession>
<gene>
    <name evidence="1" type="ORF">Val02_44380</name>
</gene>
<protein>
    <submittedName>
        <fullName evidence="1">Uncharacterized protein</fullName>
    </submittedName>
</protein>
<proteinExistence type="predicted"/>
<name>A0A8J3YN95_9ACTN</name>
<dbReference type="AlphaFoldDB" id="A0A8J3YN95"/>
<sequence length="156" mass="16604">MLQPEELGGSVPGPVEDGFAWSLLPQPCADPPVPQPDASRSLAADLDGRFRVYENVARYRGDGARGYVDELKAQLARCGVGGGDDGYDPVAEDHLGPDTVLFTGNYDLGDRYVGYVVAARGRYVVVLAMTDSRLGAADLTLLNSLAQRAMDRVAAC</sequence>
<evidence type="ECO:0000313" key="1">
    <source>
        <dbReference type="EMBL" id="GIJ47552.1"/>
    </source>
</evidence>
<dbReference type="RefSeq" id="WP_203901051.1">
    <property type="nucleotide sequence ID" value="NZ_BOPF01000015.1"/>
</dbReference>